<dbReference type="RefSeq" id="WP_084042475.1">
    <property type="nucleotide sequence ID" value="NZ_BRXE01000084.1"/>
</dbReference>
<gene>
    <name evidence="7" type="ORF">SRL2020028_46920</name>
</gene>
<dbReference type="GO" id="GO:0015645">
    <property type="term" value="F:fatty acid ligase activity"/>
    <property type="evidence" value="ECO:0007669"/>
    <property type="project" value="TreeGrafter"/>
</dbReference>
<dbReference type="GO" id="GO:0004321">
    <property type="term" value="F:fatty-acyl-CoA synthase activity"/>
    <property type="evidence" value="ECO:0007669"/>
    <property type="project" value="TreeGrafter"/>
</dbReference>
<dbReference type="GO" id="GO:0006633">
    <property type="term" value="P:fatty acid biosynthetic process"/>
    <property type="evidence" value="ECO:0007669"/>
    <property type="project" value="TreeGrafter"/>
</dbReference>
<dbReference type="Pfam" id="PF00501">
    <property type="entry name" value="AMP-binding"/>
    <property type="match status" value="1"/>
</dbReference>
<proteinExistence type="inferred from homology"/>
<dbReference type="InterPro" id="IPR020845">
    <property type="entry name" value="AMP-binding_CS"/>
</dbReference>
<dbReference type="InterPro" id="IPR051087">
    <property type="entry name" value="Mitochondrial_ACSM"/>
</dbReference>
<dbReference type="Pfam" id="PF13193">
    <property type="entry name" value="AMP-binding_C"/>
    <property type="match status" value="1"/>
</dbReference>
<evidence type="ECO:0000256" key="4">
    <source>
        <dbReference type="ARBA" id="ARBA00022840"/>
    </source>
</evidence>
<keyword evidence="2" id="KW-0436">Ligase</keyword>
<dbReference type="InterPro" id="IPR042099">
    <property type="entry name" value="ANL_N_sf"/>
</dbReference>
<dbReference type="PANTHER" id="PTHR43605">
    <property type="entry name" value="ACYL-COENZYME A SYNTHETASE"/>
    <property type="match status" value="1"/>
</dbReference>
<evidence type="ECO:0000256" key="1">
    <source>
        <dbReference type="ARBA" id="ARBA00006432"/>
    </source>
</evidence>
<name>A0AA37PWE4_9MYCO</name>
<dbReference type="GO" id="GO:0006637">
    <property type="term" value="P:acyl-CoA metabolic process"/>
    <property type="evidence" value="ECO:0007669"/>
    <property type="project" value="TreeGrafter"/>
</dbReference>
<evidence type="ECO:0000313" key="8">
    <source>
        <dbReference type="Proteomes" id="UP001165663"/>
    </source>
</evidence>
<dbReference type="InterPro" id="IPR000873">
    <property type="entry name" value="AMP-dep_synth/lig_dom"/>
</dbReference>
<dbReference type="AlphaFoldDB" id="A0AA37PWE4"/>
<dbReference type="FunFam" id="3.30.300.30:FF:000028">
    <property type="entry name" value="AMP-dependent synthetase"/>
    <property type="match status" value="1"/>
</dbReference>
<evidence type="ECO:0000259" key="5">
    <source>
        <dbReference type="Pfam" id="PF00501"/>
    </source>
</evidence>
<reference evidence="7" key="1">
    <citation type="submission" date="2022-07" db="EMBL/GenBank/DDBJ databases">
        <title>Mycobacterium kiyosense sp. nov., scotochromogenic slow-glowing species isolated from respiratory specimens.</title>
        <authorList>
            <person name="Fukano H."/>
            <person name="Kazumi Y."/>
            <person name="Sakagami N."/>
            <person name="Ato M."/>
            <person name="Mitarai S."/>
            <person name="Hoshino Y."/>
        </authorList>
    </citation>
    <scope>NUCLEOTIDE SEQUENCE</scope>
    <source>
        <strain evidence="7">SRL2020-028</strain>
    </source>
</reference>
<evidence type="ECO:0000259" key="6">
    <source>
        <dbReference type="Pfam" id="PF13193"/>
    </source>
</evidence>
<feature type="domain" description="AMP-dependent synthetase/ligase" evidence="5">
    <location>
        <begin position="48"/>
        <end position="406"/>
    </location>
</feature>
<evidence type="ECO:0000256" key="2">
    <source>
        <dbReference type="ARBA" id="ARBA00022598"/>
    </source>
</evidence>
<comment type="similarity">
    <text evidence="1">Belongs to the ATP-dependent AMP-binding enzyme family.</text>
</comment>
<comment type="caution">
    <text evidence="7">The sequence shown here is derived from an EMBL/GenBank/DDBJ whole genome shotgun (WGS) entry which is preliminary data.</text>
</comment>
<keyword evidence="4" id="KW-0067">ATP-binding</keyword>
<dbReference type="SUPFAM" id="SSF56801">
    <property type="entry name" value="Acetyl-CoA synthetase-like"/>
    <property type="match status" value="1"/>
</dbReference>
<organism evidence="7 8">
    <name type="scientific">Mycobacterium kiyosense</name>
    <dbReference type="NCBI Taxonomy" id="2871094"/>
    <lineage>
        <taxon>Bacteria</taxon>
        <taxon>Bacillati</taxon>
        <taxon>Actinomycetota</taxon>
        <taxon>Actinomycetes</taxon>
        <taxon>Mycobacteriales</taxon>
        <taxon>Mycobacteriaceae</taxon>
        <taxon>Mycobacterium</taxon>
    </lineage>
</organism>
<dbReference type="Gene3D" id="3.40.50.12780">
    <property type="entry name" value="N-terminal domain of ligase-like"/>
    <property type="match status" value="1"/>
</dbReference>
<accession>A0AA37PWE4</accession>
<dbReference type="GO" id="GO:0016405">
    <property type="term" value="F:CoA-ligase activity"/>
    <property type="evidence" value="ECO:0007669"/>
    <property type="project" value="UniProtKB-ARBA"/>
</dbReference>
<dbReference type="GO" id="GO:0005524">
    <property type="term" value="F:ATP binding"/>
    <property type="evidence" value="ECO:0007669"/>
    <property type="project" value="UniProtKB-KW"/>
</dbReference>
<protein>
    <submittedName>
        <fullName evidence="7">AMP-dependent synthetase</fullName>
    </submittedName>
</protein>
<dbReference type="Proteomes" id="UP001165663">
    <property type="component" value="Unassembled WGS sequence"/>
</dbReference>
<keyword evidence="3" id="KW-0547">Nucleotide-binding</keyword>
<dbReference type="PROSITE" id="PS00455">
    <property type="entry name" value="AMP_BINDING"/>
    <property type="match status" value="1"/>
</dbReference>
<evidence type="ECO:0000256" key="3">
    <source>
        <dbReference type="ARBA" id="ARBA00022741"/>
    </source>
</evidence>
<dbReference type="EMBL" id="BRXE01000084">
    <property type="protein sequence ID" value="GLB85436.1"/>
    <property type="molecule type" value="Genomic_DNA"/>
</dbReference>
<evidence type="ECO:0000313" key="7">
    <source>
        <dbReference type="EMBL" id="GLB85436.1"/>
    </source>
</evidence>
<dbReference type="InterPro" id="IPR045851">
    <property type="entry name" value="AMP-bd_C_sf"/>
</dbReference>
<sequence>MTASARALTYRQARDELLARRDQGRAAAEFAWPTLDSTFNWAIDWFDAIARGNDRPALRIVEEDGVDHTYTFDEMACRSDQVATWLESRGVGPGDRVMIMLGNQIELWESMLAVMKLGAVIMPATPALGPKDLADRIGRGGVGHVITNADQAEKFVEIVGDYGRFAVGAAGAGWLTYRDAYQIGRPKRFVTSTAPDDPMLLYFTSGTTSHPKLVMHTHRSYPVGHMSTMYFLGVRPGDVHLNISSPGWAKHAWSSFFAPWIAEATIFVYNYSRFDAAALLTTMHETGVTTFCAPPTVWRMLIQADLGERPAALREAVGAGEPLNPEVIAQVREHWGVDIRDGFGQTETTALIGNAPGAPVKPGSMGRPLPGVPVEIIDPVSGLPSDEGEICLRLDPRPVNLMAGYLNDDGRNDLATAGGYYHTGDIAGRDADGYFTYIGRTDDVFKASDYKISPFELESVLIEHPAVVEAAVIPAPDPTRLAVPKAYISLAAGWAPNRATADAIFAHARRNLAPYQRIRRIEFIELPKTISGKIRRVDLRARENNCTPGDLVNEYRDG</sequence>
<feature type="domain" description="AMP-binding enzyme C-terminal" evidence="6">
    <location>
        <begin position="456"/>
        <end position="533"/>
    </location>
</feature>
<dbReference type="InterPro" id="IPR025110">
    <property type="entry name" value="AMP-bd_C"/>
</dbReference>
<dbReference type="PANTHER" id="PTHR43605:SF10">
    <property type="entry name" value="ACYL-COA SYNTHETASE MEDIUM CHAIN FAMILY MEMBER 3"/>
    <property type="match status" value="1"/>
</dbReference>
<dbReference type="Gene3D" id="3.30.300.30">
    <property type="match status" value="1"/>
</dbReference>